<protein>
    <submittedName>
        <fullName evidence="1">Uncharacterized protein</fullName>
    </submittedName>
</protein>
<evidence type="ECO:0000313" key="1">
    <source>
        <dbReference type="EMBL" id="CAI8049663.1"/>
    </source>
</evidence>
<comment type="caution">
    <text evidence="1">The sequence shown here is derived from an EMBL/GenBank/DDBJ whole genome shotgun (WGS) entry which is preliminary data.</text>
</comment>
<dbReference type="EMBL" id="CASHTH010003808">
    <property type="protein sequence ID" value="CAI8049663.1"/>
    <property type="molecule type" value="Genomic_DNA"/>
</dbReference>
<sequence>MCVGANFTGMTQMKKAELRNALKVQNLLHSSFCDAVLHQDRGAGLGRVQVQYQTLGMRPDHQVVRWWMWNSVPPFQRS</sequence>
<keyword evidence="2" id="KW-1185">Reference proteome</keyword>
<name>A0AA35TK84_GEOBA</name>
<proteinExistence type="predicted"/>
<reference evidence="1" key="1">
    <citation type="submission" date="2023-03" db="EMBL/GenBank/DDBJ databases">
        <authorList>
            <person name="Steffen K."/>
            <person name="Cardenas P."/>
        </authorList>
    </citation>
    <scope>NUCLEOTIDE SEQUENCE</scope>
</reference>
<dbReference type="Proteomes" id="UP001174909">
    <property type="component" value="Unassembled WGS sequence"/>
</dbReference>
<gene>
    <name evidence="1" type="ORF">GBAR_LOCUS27342</name>
</gene>
<organism evidence="1 2">
    <name type="scientific">Geodia barretti</name>
    <name type="common">Barrett's horny sponge</name>
    <dbReference type="NCBI Taxonomy" id="519541"/>
    <lineage>
        <taxon>Eukaryota</taxon>
        <taxon>Metazoa</taxon>
        <taxon>Porifera</taxon>
        <taxon>Demospongiae</taxon>
        <taxon>Heteroscleromorpha</taxon>
        <taxon>Tetractinellida</taxon>
        <taxon>Astrophorina</taxon>
        <taxon>Geodiidae</taxon>
        <taxon>Geodia</taxon>
    </lineage>
</organism>
<accession>A0AA35TK84</accession>
<evidence type="ECO:0000313" key="2">
    <source>
        <dbReference type="Proteomes" id="UP001174909"/>
    </source>
</evidence>
<dbReference type="AlphaFoldDB" id="A0AA35TK84"/>